<dbReference type="RefSeq" id="WP_345164705.1">
    <property type="nucleotide sequence ID" value="NZ_BAABJK010000004.1"/>
</dbReference>
<organism evidence="1 2">
    <name type="scientific">Algibacter aquimarinus</name>
    <dbReference type="NCBI Taxonomy" id="1136748"/>
    <lineage>
        <taxon>Bacteria</taxon>
        <taxon>Pseudomonadati</taxon>
        <taxon>Bacteroidota</taxon>
        <taxon>Flavobacteriia</taxon>
        <taxon>Flavobacteriales</taxon>
        <taxon>Flavobacteriaceae</taxon>
        <taxon>Algibacter</taxon>
    </lineage>
</organism>
<gene>
    <name evidence="1" type="ORF">GCM10023315_07600</name>
</gene>
<dbReference type="EMBL" id="BAABJK010000004">
    <property type="protein sequence ID" value="GAA4961983.1"/>
    <property type="molecule type" value="Genomic_DNA"/>
</dbReference>
<evidence type="ECO:0000313" key="1">
    <source>
        <dbReference type="EMBL" id="GAA4961983.1"/>
    </source>
</evidence>
<reference evidence="2" key="1">
    <citation type="journal article" date="2019" name="Int. J. Syst. Evol. Microbiol.">
        <title>The Global Catalogue of Microorganisms (GCM) 10K type strain sequencing project: providing services to taxonomists for standard genome sequencing and annotation.</title>
        <authorList>
            <consortium name="The Broad Institute Genomics Platform"/>
            <consortium name="The Broad Institute Genome Sequencing Center for Infectious Disease"/>
            <person name="Wu L."/>
            <person name="Ma J."/>
        </authorList>
    </citation>
    <scope>NUCLEOTIDE SEQUENCE [LARGE SCALE GENOMIC DNA]</scope>
    <source>
        <strain evidence="2">JCM 18287</strain>
    </source>
</reference>
<evidence type="ECO:0000313" key="2">
    <source>
        <dbReference type="Proteomes" id="UP001501692"/>
    </source>
</evidence>
<protein>
    <submittedName>
        <fullName evidence="1">Uncharacterized protein</fullName>
    </submittedName>
</protein>
<accession>A0ABP9H6H5</accession>
<proteinExistence type="predicted"/>
<name>A0ABP9H6H5_9FLAO</name>
<keyword evidence="2" id="KW-1185">Reference proteome</keyword>
<sequence>MIKNICFIICTSFFVLACTEDIDFDQARDFEINPVIESSLVFFNENANEFLINGNEISAFQDFVIVDIFNDQFIIDNLVKTEFKFETVNSINRDFELQVDFLDNNSQLQHTFTFIQEASTNNNDVFSSYTETFEDVTLEALKRTSVLIFTLRILPGQTINENSLGRIELKSLAAFYFNIRDDS</sequence>
<dbReference type="Proteomes" id="UP001501692">
    <property type="component" value="Unassembled WGS sequence"/>
</dbReference>
<comment type="caution">
    <text evidence="1">The sequence shown here is derived from an EMBL/GenBank/DDBJ whole genome shotgun (WGS) entry which is preliminary data.</text>
</comment>
<dbReference type="PROSITE" id="PS51257">
    <property type="entry name" value="PROKAR_LIPOPROTEIN"/>
    <property type="match status" value="1"/>
</dbReference>